<name>A0AAV6X5Y8_9LAMI</name>
<gene>
    <name evidence="1" type="ORF">BUALT_Bualt08G0127600</name>
</gene>
<dbReference type="AlphaFoldDB" id="A0AAV6X5Y8"/>
<comment type="caution">
    <text evidence="1">The sequence shown here is derived from an EMBL/GenBank/DDBJ whole genome shotgun (WGS) entry which is preliminary data.</text>
</comment>
<accession>A0AAV6X5Y8</accession>
<dbReference type="Proteomes" id="UP000826271">
    <property type="component" value="Unassembled WGS sequence"/>
</dbReference>
<evidence type="ECO:0000313" key="2">
    <source>
        <dbReference type="Proteomes" id="UP000826271"/>
    </source>
</evidence>
<keyword evidence="2" id="KW-1185">Reference proteome</keyword>
<reference evidence="1" key="1">
    <citation type="submission" date="2019-10" db="EMBL/GenBank/DDBJ databases">
        <authorList>
            <person name="Zhang R."/>
            <person name="Pan Y."/>
            <person name="Wang J."/>
            <person name="Ma R."/>
            <person name="Yu S."/>
        </authorList>
    </citation>
    <scope>NUCLEOTIDE SEQUENCE</scope>
    <source>
        <strain evidence="1">LA-IB0</strain>
        <tissue evidence="1">Leaf</tissue>
    </source>
</reference>
<proteinExistence type="predicted"/>
<dbReference type="Gene3D" id="1.10.246.120">
    <property type="match status" value="1"/>
</dbReference>
<organism evidence="1 2">
    <name type="scientific">Buddleja alternifolia</name>
    <dbReference type="NCBI Taxonomy" id="168488"/>
    <lineage>
        <taxon>Eukaryota</taxon>
        <taxon>Viridiplantae</taxon>
        <taxon>Streptophyta</taxon>
        <taxon>Embryophyta</taxon>
        <taxon>Tracheophyta</taxon>
        <taxon>Spermatophyta</taxon>
        <taxon>Magnoliopsida</taxon>
        <taxon>eudicotyledons</taxon>
        <taxon>Gunneridae</taxon>
        <taxon>Pentapetalae</taxon>
        <taxon>asterids</taxon>
        <taxon>lamiids</taxon>
        <taxon>Lamiales</taxon>
        <taxon>Scrophulariaceae</taxon>
        <taxon>Buddlejeae</taxon>
        <taxon>Buddleja</taxon>
    </lineage>
</organism>
<protein>
    <submittedName>
        <fullName evidence="1">Uncharacterized protein</fullName>
    </submittedName>
</protein>
<dbReference type="EMBL" id="WHWC01000008">
    <property type="protein sequence ID" value="KAG8378344.1"/>
    <property type="molecule type" value="Genomic_DNA"/>
</dbReference>
<sequence length="61" mass="6806">MENSDAFGSSTAPLTWHDFLERMRHPSAADFVKAIKSFIVSFLNNAPDAERDSAAVPRVPW</sequence>
<evidence type="ECO:0000313" key="1">
    <source>
        <dbReference type="EMBL" id="KAG8378344.1"/>
    </source>
</evidence>